<dbReference type="GO" id="GO:0008999">
    <property type="term" value="F:protein-N-terminal-alanine acetyltransferase activity"/>
    <property type="evidence" value="ECO:0007669"/>
    <property type="project" value="TreeGrafter"/>
</dbReference>
<evidence type="ECO:0000259" key="1">
    <source>
        <dbReference type="PROSITE" id="PS51186"/>
    </source>
</evidence>
<dbReference type="InterPro" id="IPR000182">
    <property type="entry name" value="GNAT_dom"/>
</dbReference>
<protein>
    <recommendedName>
        <fullName evidence="1">N-acetyltransferase domain-containing protein</fullName>
    </recommendedName>
</protein>
<dbReference type="GO" id="GO:0005737">
    <property type="term" value="C:cytoplasm"/>
    <property type="evidence" value="ECO:0007669"/>
    <property type="project" value="TreeGrafter"/>
</dbReference>
<keyword evidence="3" id="KW-1185">Reference proteome</keyword>
<dbReference type="KEGG" id="atl:Athai_04110"/>
<dbReference type="Pfam" id="PF13302">
    <property type="entry name" value="Acetyltransf_3"/>
    <property type="match status" value="1"/>
</dbReference>
<evidence type="ECO:0000313" key="3">
    <source>
        <dbReference type="Proteomes" id="UP000611640"/>
    </source>
</evidence>
<dbReference type="RefSeq" id="WP_203959887.1">
    <property type="nucleotide sequence ID" value="NZ_AP023355.1"/>
</dbReference>
<dbReference type="PANTHER" id="PTHR43441:SF3">
    <property type="entry name" value="ACETYLTRANSFERASE"/>
    <property type="match status" value="1"/>
</dbReference>
<dbReference type="GO" id="GO:1990189">
    <property type="term" value="F:protein N-terminal-serine acetyltransferase activity"/>
    <property type="evidence" value="ECO:0007669"/>
    <property type="project" value="TreeGrafter"/>
</dbReference>
<dbReference type="InterPro" id="IPR016181">
    <property type="entry name" value="Acyl_CoA_acyltransferase"/>
</dbReference>
<name>A0A7R7DJT9_9ACTN</name>
<dbReference type="InterPro" id="IPR051908">
    <property type="entry name" value="Ribosomal_N-acetyltransferase"/>
</dbReference>
<gene>
    <name evidence="2" type="ORF">Athai_04110</name>
</gene>
<dbReference type="EMBL" id="AP023355">
    <property type="protein sequence ID" value="BCJ32908.1"/>
    <property type="molecule type" value="Genomic_DNA"/>
</dbReference>
<dbReference type="Gene3D" id="3.40.630.30">
    <property type="match status" value="1"/>
</dbReference>
<dbReference type="PANTHER" id="PTHR43441">
    <property type="entry name" value="RIBOSOMAL-PROTEIN-SERINE ACETYLTRANSFERASE"/>
    <property type="match status" value="1"/>
</dbReference>
<dbReference type="Proteomes" id="UP000611640">
    <property type="component" value="Chromosome"/>
</dbReference>
<dbReference type="AlphaFoldDB" id="A0A7R7DJT9"/>
<reference evidence="2 3" key="1">
    <citation type="submission" date="2020-08" db="EMBL/GenBank/DDBJ databases">
        <title>Whole genome shotgun sequence of Actinocatenispora thailandica NBRC 105041.</title>
        <authorList>
            <person name="Komaki H."/>
            <person name="Tamura T."/>
        </authorList>
    </citation>
    <scope>NUCLEOTIDE SEQUENCE [LARGE SCALE GENOMIC DNA]</scope>
    <source>
        <strain evidence="2 3">NBRC 105041</strain>
    </source>
</reference>
<proteinExistence type="predicted"/>
<dbReference type="PROSITE" id="PS51186">
    <property type="entry name" value="GNAT"/>
    <property type="match status" value="1"/>
</dbReference>
<organism evidence="2 3">
    <name type="scientific">Actinocatenispora thailandica</name>
    <dbReference type="NCBI Taxonomy" id="227318"/>
    <lineage>
        <taxon>Bacteria</taxon>
        <taxon>Bacillati</taxon>
        <taxon>Actinomycetota</taxon>
        <taxon>Actinomycetes</taxon>
        <taxon>Micromonosporales</taxon>
        <taxon>Micromonosporaceae</taxon>
        <taxon>Actinocatenispora</taxon>
    </lineage>
</organism>
<dbReference type="SUPFAM" id="SSF55729">
    <property type="entry name" value="Acyl-CoA N-acyltransferases (Nat)"/>
    <property type="match status" value="1"/>
</dbReference>
<accession>A0A7R7DJT9</accession>
<feature type="domain" description="N-acetyltransferase" evidence="1">
    <location>
        <begin position="29"/>
        <end position="182"/>
    </location>
</feature>
<evidence type="ECO:0000313" key="2">
    <source>
        <dbReference type="EMBL" id="BCJ32908.1"/>
    </source>
</evidence>
<sequence>MAVRLVPPSETLTAPGLLLRRWRSADVRPMVRAVQASLPELSPWMPWAVEGYGNTEARAFLDDGRRQWDEGRAFNYAIVRGSRDVIGATSLMARVGPGALEIGYWVDSRHTGRGVARRAAAALAAAGLAVPGIDLIEIHHDPANLASAAVPRALGFERSDDIVDDDGRPTSVWRLPAARLADSRIPDLLDQRRYR</sequence>